<keyword evidence="2" id="KW-0813">Transport</keyword>
<feature type="signal peptide" evidence="4">
    <location>
        <begin position="1"/>
        <end position="23"/>
    </location>
</feature>
<evidence type="ECO:0000313" key="5">
    <source>
        <dbReference type="EMBL" id="AER67415.1"/>
    </source>
</evidence>
<dbReference type="Gene3D" id="3.40.190.170">
    <property type="entry name" value="Bacterial extracellular solute-binding protein, family 7"/>
    <property type="match status" value="1"/>
</dbReference>
<dbReference type="AlphaFoldDB" id="G7V884"/>
<dbReference type="Proteomes" id="UP000005868">
    <property type="component" value="Chromosome"/>
</dbReference>
<gene>
    <name evidence="5" type="ordered locus">Tlie_1693</name>
</gene>
<evidence type="ECO:0000256" key="1">
    <source>
        <dbReference type="ARBA" id="ARBA00009023"/>
    </source>
</evidence>
<evidence type="ECO:0000256" key="4">
    <source>
        <dbReference type="SAM" id="SignalP"/>
    </source>
</evidence>
<keyword evidence="3 4" id="KW-0732">Signal</keyword>
<reference evidence="6" key="1">
    <citation type="submission" date="2011-10" db="EMBL/GenBank/DDBJ databases">
        <title>The complete genome of chromosome of Thermovirga lienii DSM 17291.</title>
        <authorList>
            <consortium name="US DOE Joint Genome Institute (JGI-PGF)"/>
            <person name="Lucas S."/>
            <person name="Copeland A."/>
            <person name="Lapidus A."/>
            <person name="Glavina del Rio T."/>
            <person name="Dalin E."/>
            <person name="Tice H."/>
            <person name="Bruce D."/>
            <person name="Goodwin L."/>
            <person name="Pitluck S."/>
            <person name="Peters L."/>
            <person name="Mikhailova N."/>
            <person name="Saunders E."/>
            <person name="Kyrpides N."/>
            <person name="Mavromatis K."/>
            <person name="Ivanova N."/>
            <person name="Last F.I."/>
            <person name="Brettin T."/>
            <person name="Detter J.C."/>
            <person name="Han C."/>
            <person name="Larimer F."/>
            <person name="Land M."/>
            <person name="Hauser L."/>
            <person name="Markowitz V."/>
            <person name="Cheng J.-F."/>
            <person name="Hugenholtz P."/>
            <person name="Woyke T."/>
            <person name="Wu D."/>
            <person name="Spring S."/>
            <person name="Schroeder M."/>
            <person name="Brambilla E.-M."/>
            <person name="Klenk H.-P."/>
            <person name="Eisen J.A."/>
        </authorList>
    </citation>
    <scope>NUCLEOTIDE SEQUENCE [LARGE SCALE GENOMIC DNA]</scope>
    <source>
        <strain evidence="6">ATCC BAA-1197 / DSM 17291 / Cas60314</strain>
    </source>
</reference>
<dbReference type="InterPro" id="IPR018389">
    <property type="entry name" value="DctP_fam"/>
</dbReference>
<dbReference type="PANTHER" id="PTHR33376:SF7">
    <property type="entry name" value="C4-DICARBOXYLATE-BINDING PROTEIN DCTB"/>
    <property type="match status" value="1"/>
</dbReference>
<dbReference type="GO" id="GO:0055085">
    <property type="term" value="P:transmembrane transport"/>
    <property type="evidence" value="ECO:0007669"/>
    <property type="project" value="InterPro"/>
</dbReference>
<dbReference type="KEGG" id="tli:Tlie_1693"/>
<sequence length="336" mass="38304">MRKFLAVFMVVALALSLSAAAWAGPKWTFKMGHANPPDTPYDKLAHWFADTVYERTNGQVKINIFPSNQLGDWTETFELIQRGVVEMGFQIANAQYDPKLNFAYYMPYVVSNLEEAKEAYAPGGWAYDIIKDLWSEHGIKALAVYPIGMAGVSLKEVPPSPGDPTVEKGMKVRVMPLKACSLTYEALGYIATPIPYAECYSAIQTGIVDGQMGGPPFQAWQFRDVNKVWIQYNDYFEQHWIVMNQDIWNSLPADIQKVIQDTAAEASATRWKQVETEDEHYRNVLKNEFGWTIVMLTQDELNACADRVRKIVWPQMKEMLGEELYTKVRLATFEKK</sequence>
<dbReference type="STRING" id="580340.Tlie_1693"/>
<comment type="similarity">
    <text evidence="1">Belongs to the bacterial solute-binding protein 7 family.</text>
</comment>
<dbReference type="EMBL" id="CP003096">
    <property type="protein sequence ID" value="AER67415.1"/>
    <property type="molecule type" value="Genomic_DNA"/>
</dbReference>
<dbReference type="CDD" id="cd13673">
    <property type="entry name" value="PBP2_TRAP_SBP_like_2"/>
    <property type="match status" value="1"/>
</dbReference>
<dbReference type="Pfam" id="PF03480">
    <property type="entry name" value="DctP"/>
    <property type="match status" value="1"/>
</dbReference>
<name>G7V884_THELD</name>
<feature type="chain" id="PRO_5003504511" evidence="4">
    <location>
        <begin position="24"/>
        <end position="336"/>
    </location>
</feature>
<accession>G7V884</accession>
<evidence type="ECO:0000256" key="2">
    <source>
        <dbReference type="ARBA" id="ARBA00022448"/>
    </source>
</evidence>
<reference evidence="5 6" key="2">
    <citation type="journal article" date="2012" name="Stand. Genomic Sci.">
        <title>Genome sequence of the moderately thermophilic, amino-acid-degrading and sulfur-reducing bacterium Thermovirga lienii type strain (Cas60314(T)).</title>
        <authorList>
            <person name="Goker M."/>
            <person name="Saunders E."/>
            <person name="Lapidus A."/>
            <person name="Nolan M."/>
            <person name="Lucas S."/>
            <person name="Hammon N."/>
            <person name="Deshpande S."/>
            <person name="Cheng J.F."/>
            <person name="Han C."/>
            <person name="Tapia R."/>
            <person name="Goodwin L.A."/>
            <person name="Pitluck S."/>
            <person name="Liolios K."/>
            <person name="Mavromatis K."/>
            <person name="Pagani I."/>
            <person name="Ivanova N."/>
            <person name="Mikhailova N."/>
            <person name="Pati A."/>
            <person name="Chen A."/>
            <person name="Palaniappan K."/>
            <person name="Land M."/>
            <person name="Chang Y.J."/>
            <person name="Jeffries C.D."/>
            <person name="Brambilla E.M."/>
            <person name="Rohde M."/>
            <person name="Spring S."/>
            <person name="Detter J.C."/>
            <person name="Woyke T."/>
            <person name="Bristow J."/>
            <person name="Eisen J.A."/>
            <person name="Markowitz V."/>
            <person name="Hugenholtz P."/>
            <person name="Kyrpides N.C."/>
            <person name="Klenk H.P."/>
        </authorList>
    </citation>
    <scope>NUCLEOTIDE SEQUENCE [LARGE SCALE GENOMIC DNA]</scope>
    <source>
        <strain evidence="6">ATCC BAA-1197 / DSM 17291 / Cas60314</strain>
    </source>
</reference>
<dbReference type="InterPro" id="IPR038404">
    <property type="entry name" value="TRAP_DctP_sf"/>
</dbReference>
<protein>
    <submittedName>
        <fullName evidence="5">Extracellular solute-binding protein, family 7</fullName>
    </submittedName>
</protein>
<dbReference type="NCBIfam" id="NF037995">
    <property type="entry name" value="TRAP_S1"/>
    <property type="match status" value="1"/>
</dbReference>
<organism evidence="5 6">
    <name type="scientific">Thermovirga lienii (strain ATCC BAA-1197 / DSM 17291 / Cas60314)</name>
    <dbReference type="NCBI Taxonomy" id="580340"/>
    <lineage>
        <taxon>Bacteria</taxon>
        <taxon>Thermotogati</taxon>
        <taxon>Synergistota</taxon>
        <taxon>Synergistia</taxon>
        <taxon>Synergistales</taxon>
        <taxon>Thermovirgaceae</taxon>
        <taxon>Thermovirga</taxon>
    </lineage>
</organism>
<dbReference type="eggNOG" id="COG1638">
    <property type="taxonomic scope" value="Bacteria"/>
</dbReference>
<proteinExistence type="inferred from homology"/>
<dbReference type="PANTHER" id="PTHR33376">
    <property type="match status" value="1"/>
</dbReference>
<evidence type="ECO:0000256" key="3">
    <source>
        <dbReference type="ARBA" id="ARBA00022729"/>
    </source>
</evidence>
<dbReference type="OrthoDB" id="9815946at2"/>
<evidence type="ECO:0000313" key="6">
    <source>
        <dbReference type="Proteomes" id="UP000005868"/>
    </source>
</evidence>
<keyword evidence="6" id="KW-1185">Reference proteome</keyword>
<dbReference type="HOGENOM" id="CLU_036176_1_2_0"/>